<dbReference type="InterPro" id="IPR038731">
    <property type="entry name" value="RgtA/B/C-like"/>
</dbReference>
<dbReference type="AlphaFoldDB" id="A0A3A4RCD3"/>
<evidence type="ECO:0000313" key="11">
    <source>
        <dbReference type="Proteomes" id="UP000266426"/>
    </source>
</evidence>
<evidence type="ECO:0000256" key="7">
    <source>
        <dbReference type="ARBA" id="ARBA00023136"/>
    </source>
</evidence>
<gene>
    <name evidence="10" type="ORF">C4541_04970</name>
</gene>
<comment type="caution">
    <text evidence="10">The sequence shown here is derived from an EMBL/GenBank/DDBJ whole genome shotgun (WGS) entry which is preliminary data.</text>
</comment>
<feature type="transmembrane region" description="Helical" evidence="8">
    <location>
        <begin position="313"/>
        <end position="333"/>
    </location>
</feature>
<sequence>MGPHLKSGSYYSQIFCWHARGNFVKCSFYVITTLRIPQKIMLNLICLLKNGAYLLPAIAIWIALYIPYLPFYILHIDTAVYLIGAKLVQGGYLPYLHFWDHKPPLVYYLYAAAMSMGGSLGTRSVNVLTLLFLIASTVLLYLLALKMTRRPLCAMMCSALYPLLSFLLVSADAINPNTEIYMETFSLAALLAGYIALFSNRIRLFAVAGVCIGLATACKQPSGVLLPFLCAMAVVQSWADGRKYRRMITAVVLLVAGTAVVWVLIGLYFYLRGGFREFMFQCFQFNMIYSSTMGASIQFLNFLEMLIFFCKRFPLFCVFYCAGLVSTIAAIVVPSVSFHRRLTYLFLLFWHCADAVGTSAGGILFPHYYMQWMPSLAVVMCLPVAELIGDLLKSRRRLACVPVGAYCIYLAGLIFISMEPIYIEQTWWFYPLRERISMISQWKSVFGSDYYRIPLFFRTKYTPELNGIISDVRKFARKDEPIQVWGFMPDLYLLAGKKPASRFIYTTPISGDFVGLSNLYRRKPTPELKDIHARHRDQLISDLQASAPPVILATENYITPQTEFFWEYLTAHYSLYRHASMQISIYVRNDRIAEQGHTHDCSLHHH</sequence>
<feature type="transmembrane region" description="Helical" evidence="8">
    <location>
        <begin position="399"/>
        <end position="418"/>
    </location>
</feature>
<evidence type="ECO:0000256" key="3">
    <source>
        <dbReference type="ARBA" id="ARBA00022676"/>
    </source>
</evidence>
<feature type="transmembrane region" description="Helical" evidence="8">
    <location>
        <begin position="283"/>
        <end position="307"/>
    </location>
</feature>
<comment type="subcellular location">
    <subcellularLocation>
        <location evidence="1">Cell membrane</location>
        <topology evidence="1">Multi-pass membrane protein</topology>
    </subcellularLocation>
</comment>
<dbReference type="GO" id="GO:0005886">
    <property type="term" value="C:plasma membrane"/>
    <property type="evidence" value="ECO:0007669"/>
    <property type="project" value="UniProtKB-SubCell"/>
</dbReference>
<evidence type="ECO:0000256" key="5">
    <source>
        <dbReference type="ARBA" id="ARBA00022692"/>
    </source>
</evidence>
<name>A0A3A4RCD3_9BACT</name>
<evidence type="ECO:0000256" key="4">
    <source>
        <dbReference type="ARBA" id="ARBA00022679"/>
    </source>
</evidence>
<dbReference type="EMBL" id="QZJZ01000037">
    <property type="protein sequence ID" value="RJP59988.1"/>
    <property type="molecule type" value="Genomic_DNA"/>
</dbReference>
<feature type="transmembrane region" description="Helical" evidence="8">
    <location>
        <begin position="247"/>
        <end position="271"/>
    </location>
</feature>
<keyword evidence="2" id="KW-1003">Cell membrane</keyword>
<reference evidence="10 11" key="1">
    <citation type="journal article" date="2017" name="ISME J.">
        <title>Energy and carbon metabolisms in a deep terrestrial subsurface fluid microbial community.</title>
        <authorList>
            <person name="Momper L."/>
            <person name="Jungbluth S.P."/>
            <person name="Lee M.D."/>
            <person name="Amend J.P."/>
        </authorList>
    </citation>
    <scope>NUCLEOTIDE SEQUENCE [LARGE SCALE GENOMIC DNA]</scope>
    <source>
        <strain evidence="10">SURF_26</strain>
    </source>
</reference>
<feature type="domain" description="Glycosyltransferase RgtA/B/C/D-like" evidence="9">
    <location>
        <begin position="101"/>
        <end position="259"/>
    </location>
</feature>
<dbReference type="Proteomes" id="UP000266426">
    <property type="component" value="Unassembled WGS sequence"/>
</dbReference>
<evidence type="ECO:0000256" key="1">
    <source>
        <dbReference type="ARBA" id="ARBA00004651"/>
    </source>
</evidence>
<proteinExistence type="predicted"/>
<dbReference type="PANTHER" id="PTHR33908">
    <property type="entry name" value="MANNOSYLTRANSFERASE YKCB-RELATED"/>
    <property type="match status" value="1"/>
</dbReference>
<feature type="transmembrane region" description="Helical" evidence="8">
    <location>
        <begin position="44"/>
        <end position="66"/>
    </location>
</feature>
<keyword evidence="3" id="KW-0328">Glycosyltransferase</keyword>
<dbReference type="GO" id="GO:0009103">
    <property type="term" value="P:lipopolysaccharide biosynthetic process"/>
    <property type="evidence" value="ECO:0007669"/>
    <property type="project" value="UniProtKB-ARBA"/>
</dbReference>
<evidence type="ECO:0000256" key="2">
    <source>
        <dbReference type="ARBA" id="ARBA00022475"/>
    </source>
</evidence>
<keyword evidence="7 8" id="KW-0472">Membrane</keyword>
<evidence type="ECO:0000256" key="8">
    <source>
        <dbReference type="SAM" id="Phobius"/>
    </source>
</evidence>
<dbReference type="PANTHER" id="PTHR33908:SF11">
    <property type="entry name" value="MEMBRANE PROTEIN"/>
    <property type="match status" value="1"/>
</dbReference>
<evidence type="ECO:0000259" key="9">
    <source>
        <dbReference type="Pfam" id="PF13231"/>
    </source>
</evidence>
<keyword evidence="4" id="KW-0808">Transferase</keyword>
<keyword evidence="5 8" id="KW-0812">Transmembrane</keyword>
<feature type="transmembrane region" description="Helical" evidence="8">
    <location>
        <begin position="72"/>
        <end position="93"/>
    </location>
</feature>
<feature type="transmembrane region" description="Helical" evidence="8">
    <location>
        <begin position="345"/>
        <end position="366"/>
    </location>
</feature>
<organism evidence="10 11">
    <name type="scientific">Candidatus Auribacter fodinae</name>
    <dbReference type="NCBI Taxonomy" id="2093366"/>
    <lineage>
        <taxon>Bacteria</taxon>
        <taxon>Pseudomonadati</taxon>
        <taxon>Candidatus Auribacterota</taxon>
        <taxon>Candidatus Auribacteria</taxon>
        <taxon>Candidatus Auribacterales</taxon>
        <taxon>Candidatus Auribacteraceae</taxon>
        <taxon>Candidatus Auribacter</taxon>
    </lineage>
</organism>
<accession>A0A3A4RCD3</accession>
<dbReference type="InterPro" id="IPR050297">
    <property type="entry name" value="LipidA_mod_glycosyltrf_83"/>
</dbReference>
<evidence type="ECO:0000313" key="10">
    <source>
        <dbReference type="EMBL" id="RJP59988.1"/>
    </source>
</evidence>
<feature type="transmembrane region" description="Helical" evidence="8">
    <location>
        <begin position="152"/>
        <end position="174"/>
    </location>
</feature>
<keyword evidence="6 8" id="KW-1133">Transmembrane helix</keyword>
<evidence type="ECO:0000256" key="6">
    <source>
        <dbReference type="ARBA" id="ARBA00022989"/>
    </source>
</evidence>
<feature type="transmembrane region" description="Helical" evidence="8">
    <location>
        <begin position="127"/>
        <end position="145"/>
    </location>
</feature>
<dbReference type="Pfam" id="PF13231">
    <property type="entry name" value="PMT_2"/>
    <property type="match status" value="1"/>
</dbReference>
<protein>
    <recommendedName>
        <fullName evidence="9">Glycosyltransferase RgtA/B/C/D-like domain-containing protein</fullName>
    </recommendedName>
</protein>
<dbReference type="GO" id="GO:0016763">
    <property type="term" value="F:pentosyltransferase activity"/>
    <property type="evidence" value="ECO:0007669"/>
    <property type="project" value="TreeGrafter"/>
</dbReference>
<feature type="transmembrane region" description="Helical" evidence="8">
    <location>
        <begin position="180"/>
        <end position="197"/>
    </location>
</feature>